<evidence type="ECO:0000256" key="6">
    <source>
        <dbReference type="ARBA" id="ARBA00023136"/>
    </source>
</evidence>
<gene>
    <name evidence="9" type="ORF">L596_004795</name>
</gene>
<dbReference type="PANTHER" id="PTHR37441">
    <property type="entry name" value="PROTEIN CBG16518"/>
    <property type="match status" value="1"/>
</dbReference>
<feature type="transmembrane region" description="Helical" evidence="8">
    <location>
        <begin position="107"/>
        <end position="129"/>
    </location>
</feature>
<proteinExistence type="predicted"/>
<keyword evidence="6 8" id="KW-0472">Membrane</keyword>
<evidence type="ECO:0000313" key="10">
    <source>
        <dbReference type="Proteomes" id="UP000298663"/>
    </source>
</evidence>
<evidence type="ECO:0000256" key="5">
    <source>
        <dbReference type="ARBA" id="ARBA00023040"/>
    </source>
</evidence>
<sequence>MSLNFNDVVLSLCKDHVSPDEYELAVHEKMFTNNVGYAVLSVTPALSIVSLLSNITTLVLIGIALYRKRLPKRNYSIACSRLVSDLLMACIIIGTGILANLHSNTNAIIVLYFVVVTFSFILVSISHLLSIIVSLEPTSVYNELVQTKSLAGAVATTWTVAITYCCAYIPIFRAILSNANVSTVCSYQLCQRPLLLLSCMMIAVLLIICLTFYFTVLWNLLRHNRAMRSRNDGEECRRRTMKYLGFGGHVGLYAIVSALLFVGTIFIFINVGQYAKVTIALKMDCNIKELMDIRNRIHVLASGAILLWLVRMIFDPVILLATDFRSLVSFILSSDMEPLDDLESPCNTVTRSESLKWRRNLIHCNLTSAENAISAWDMKN</sequence>
<dbReference type="EMBL" id="AZBU02000001">
    <property type="protein sequence ID" value="TMS37966.1"/>
    <property type="molecule type" value="Genomic_DNA"/>
</dbReference>
<dbReference type="Gene3D" id="1.20.1070.10">
    <property type="entry name" value="Rhodopsin 7-helix transmembrane proteins"/>
    <property type="match status" value="1"/>
</dbReference>
<feature type="transmembrane region" description="Helical" evidence="8">
    <location>
        <begin position="242"/>
        <end position="269"/>
    </location>
</feature>
<feature type="transmembrane region" description="Helical" evidence="8">
    <location>
        <begin position="78"/>
        <end position="101"/>
    </location>
</feature>
<dbReference type="InterPro" id="IPR040435">
    <property type="entry name" value="Put_GPCR_Chromadorea"/>
</dbReference>
<organism evidence="9 10">
    <name type="scientific">Steinernema carpocapsae</name>
    <name type="common">Entomopathogenic nematode</name>
    <dbReference type="NCBI Taxonomy" id="34508"/>
    <lineage>
        <taxon>Eukaryota</taxon>
        <taxon>Metazoa</taxon>
        <taxon>Ecdysozoa</taxon>
        <taxon>Nematoda</taxon>
        <taxon>Chromadorea</taxon>
        <taxon>Rhabditida</taxon>
        <taxon>Tylenchina</taxon>
        <taxon>Panagrolaimomorpha</taxon>
        <taxon>Strongyloidoidea</taxon>
        <taxon>Steinernematidae</taxon>
        <taxon>Steinernema</taxon>
    </lineage>
</organism>
<dbReference type="Proteomes" id="UP000298663">
    <property type="component" value="Unassembled WGS sequence"/>
</dbReference>
<dbReference type="AlphaFoldDB" id="A0A4U8UWZ5"/>
<keyword evidence="5" id="KW-0675">Receptor</keyword>
<evidence type="ECO:0000256" key="8">
    <source>
        <dbReference type="SAM" id="Phobius"/>
    </source>
</evidence>
<keyword evidence="5" id="KW-0297">G-protein coupled receptor</keyword>
<feature type="transmembrane region" description="Helical" evidence="8">
    <location>
        <begin position="45"/>
        <end position="66"/>
    </location>
</feature>
<comment type="subcellular location">
    <subcellularLocation>
        <location evidence="1">Cell membrane</location>
        <topology evidence="1">Multi-pass membrane protein</topology>
    </subcellularLocation>
</comment>
<dbReference type="GO" id="GO:0004930">
    <property type="term" value="F:G protein-coupled receptor activity"/>
    <property type="evidence" value="ECO:0007669"/>
    <property type="project" value="UniProtKB-KW"/>
</dbReference>
<evidence type="ECO:0008006" key="11">
    <source>
        <dbReference type="Google" id="ProtNLM"/>
    </source>
</evidence>
<evidence type="ECO:0000256" key="4">
    <source>
        <dbReference type="ARBA" id="ARBA00022989"/>
    </source>
</evidence>
<evidence type="ECO:0000256" key="1">
    <source>
        <dbReference type="ARBA" id="ARBA00004651"/>
    </source>
</evidence>
<keyword evidence="2" id="KW-1003">Cell membrane</keyword>
<feature type="transmembrane region" description="Helical" evidence="8">
    <location>
        <begin position="195"/>
        <end position="221"/>
    </location>
</feature>
<name>A0A4U8UWZ5_STECR</name>
<reference evidence="9 10" key="1">
    <citation type="journal article" date="2015" name="Genome Biol.">
        <title>Comparative genomics of Steinernema reveals deeply conserved gene regulatory networks.</title>
        <authorList>
            <person name="Dillman A.R."/>
            <person name="Macchietto M."/>
            <person name="Porter C.F."/>
            <person name="Rogers A."/>
            <person name="Williams B."/>
            <person name="Antoshechkin I."/>
            <person name="Lee M.M."/>
            <person name="Goodwin Z."/>
            <person name="Lu X."/>
            <person name="Lewis E.E."/>
            <person name="Goodrich-Blair H."/>
            <person name="Stock S.P."/>
            <person name="Adams B.J."/>
            <person name="Sternberg P.W."/>
            <person name="Mortazavi A."/>
        </authorList>
    </citation>
    <scope>NUCLEOTIDE SEQUENCE [LARGE SCALE GENOMIC DNA]</scope>
    <source>
        <strain evidence="9 10">ALL</strain>
    </source>
</reference>
<feature type="transmembrane region" description="Helical" evidence="8">
    <location>
        <begin position="297"/>
        <end position="321"/>
    </location>
</feature>
<dbReference type="PANTHER" id="PTHR37441:SF7">
    <property type="entry name" value="G-PROTEIN COUPLED RECEPTORS FAMILY 1 PROFILE DOMAIN-CONTAINING PROTEIN"/>
    <property type="match status" value="1"/>
</dbReference>
<dbReference type="OrthoDB" id="5837530at2759"/>
<keyword evidence="3 8" id="KW-0812">Transmembrane</keyword>
<evidence type="ECO:0000256" key="2">
    <source>
        <dbReference type="ARBA" id="ARBA00022475"/>
    </source>
</evidence>
<dbReference type="GO" id="GO:0005886">
    <property type="term" value="C:plasma membrane"/>
    <property type="evidence" value="ECO:0007669"/>
    <property type="project" value="UniProtKB-SubCell"/>
</dbReference>
<accession>A0A4U8UWZ5</accession>
<evidence type="ECO:0000313" key="9">
    <source>
        <dbReference type="EMBL" id="TMS37966.1"/>
    </source>
</evidence>
<comment type="caution">
    <text evidence="9">The sequence shown here is derived from an EMBL/GenBank/DDBJ whole genome shotgun (WGS) entry which is preliminary data.</text>
</comment>
<evidence type="ECO:0000256" key="3">
    <source>
        <dbReference type="ARBA" id="ARBA00022692"/>
    </source>
</evidence>
<evidence type="ECO:0000256" key="7">
    <source>
        <dbReference type="ARBA" id="ARBA00023224"/>
    </source>
</evidence>
<keyword evidence="4 8" id="KW-1133">Transmembrane helix</keyword>
<keyword evidence="10" id="KW-1185">Reference proteome</keyword>
<protein>
    <recommendedName>
        <fullName evidence="11">G-protein coupled receptors family 1 profile domain-containing protein</fullName>
    </recommendedName>
</protein>
<reference evidence="9 10" key="2">
    <citation type="journal article" date="2019" name="G3 (Bethesda)">
        <title>Hybrid Assembly of the Genome of the Entomopathogenic Nematode Steinernema carpocapsae Identifies the X-Chromosome.</title>
        <authorList>
            <person name="Serra L."/>
            <person name="Macchietto M."/>
            <person name="Macias-Munoz A."/>
            <person name="McGill C.J."/>
            <person name="Rodriguez I.M."/>
            <person name="Rodriguez B."/>
            <person name="Murad R."/>
            <person name="Mortazavi A."/>
        </authorList>
    </citation>
    <scope>NUCLEOTIDE SEQUENCE [LARGE SCALE GENOMIC DNA]</scope>
    <source>
        <strain evidence="9 10">ALL</strain>
    </source>
</reference>
<feature type="transmembrane region" description="Helical" evidence="8">
    <location>
        <begin position="150"/>
        <end position="175"/>
    </location>
</feature>
<dbReference type="SUPFAM" id="SSF81321">
    <property type="entry name" value="Family A G protein-coupled receptor-like"/>
    <property type="match status" value="1"/>
</dbReference>
<dbReference type="CDD" id="cd00637">
    <property type="entry name" value="7tm_classA_rhodopsin-like"/>
    <property type="match status" value="1"/>
</dbReference>
<keyword evidence="7" id="KW-0807">Transducer</keyword>